<evidence type="ECO:0000313" key="5">
    <source>
        <dbReference type="Proteomes" id="UP000639338"/>
    </source>
</evidence>
<dbReference type="GO" id="GO:0005886">
    <property type="term" value="C:plasma membrane"/>
    <property type="evidence" value="ECO:0007669"/>
    <property type="project" value="TreeGrafter"/>
</dbReference>
<dbReference type="GO" id="GO:0007169">
    <property type="term" value="P:cell surface receptor protein tyrosine kinase signaling pathway"/>
    <property type="evidence" value="ECO:0007669"/>
    <property type="project" value="TreeGrafter"/>
</dbReference>
<dbReference type="OrthoDB" id="3256376at2759"/>
<proteinExistence type="predicted"/>
<dbReference type="PROSITE" id="PS51450">
    <property type="entry name" value="LRR"/>
    <property type="match status" value="1"/>
</dbReference>
<dbReference type="GO" id="GO:0005524">
    <property type="term" value="F:ATP binding"/>
    <property type="evidence" value="ECO:0007669"/>
    <property type="project" value="InterPro"/>
</dbReference>
<dbReference type="InterPro" id="IPR020635">
    <property type="entry name" value="Tyr_kinase_cat_dom"/>
</dbReference>
<gene>
    <name evidence="4" type="ORF">HCN44_005944</name>
</gene>
<evidence type="ECO:0000313" key="4">
    <source>
        <dbReference type="EMBL" id="KAF7995284.1"/>
    </source>
</evidence>
<dbReference type="Gene3D" id="3.80.10.10">
    <property type="entry name" value="Ribonuclease Inhibitor"/>
    <property type="match status" value="2"/>
</dbReference>
<evidence type="ECO:0000259" key="3">
    <source>
        <dbReference type="PROSITE" id="PS50011"/>
    </source>
</evidence>
<dbReference type="AlphaFoldDB" id="A0A835CTP8"/>
<dbReference type="InterPro" id="IPR032675">
    <property type="entry name" value="LRR_dom_sf"/>
</dbReference>
<dbReference type="PANTHER" id="PTHR24416:SF621">
    <property type="entry name" value="TYROSINE KINASE RECEPTOR CAD96CA"/>
    <property type="match status" value="1"/>
</dbReference>
<evidence type="ECO:0000256" key="2">
    <source>
        <dbReference type="ARBA" id="ARBA00022737"/>
    </source>
</evidence>
<evidence type="ECO:0000256" key="1">
    <source>
        <dbReference type="ARBA" id="ARBA00022614"/>
    </source>
</evidence>
<dbReference type="PROSITE" id="PS50011">
    <property type="entry name" value="PROTEIN_KINASE_DOM"/>
    <property type="match status" value="1"/>
</dbReference>
<dbReference type="InterPro" id="IPR050122">
    <property type="entry name" value="RTK"/>
</dbReference>
<feature type="domain" description="Protein kinase" evidence="3">
    <location>
        <begin position="3"/>
        <end position="284"/>
    </location>
</feature>
<dbReference type="GO" id="GO:0043235">
    <property type="term" value="C:receptor complex"/>
    <property type="evidence" value="ECO:0007669"/>
    <property type="project" value="TreeGrafter"/>
</dbReference>
<dbReference type="InterPro" id="IPR000719">
    <property type="entry name" value="Prot_kinase_dom"/>
</dbReference>
<protein>
    <recommendedName>
        <fullName evidence="3">Protein kinase domain-containing protein</fullName>
    </recommendedName>
</protein>
<dbReference type="SUPFAM" id="SSF56112">
    <property type="entry name" value="Protein kinase-like (PK-like)"/>
    <property type="match status" value="1"/>
</dbReference>
<dbReference type="GO" id="GO:0004714">
    <property type="term" value="F:transmembrane receptor protein tyrosine kinase activity"/>
    <property type="evidence" value="ECO:0007669"/>
    <property type="project" value="TreeGrafter"/>
</dbReference>
<keyword evidence="2" id="KW-0677">Repeat</keyword>
<reference evidence="4 5" key="1">
    <citation type="submission" date="2020-08" db="EMBL/GenBank/DDBJ databases">
        <title>Aphidius gifuensis genome sequencing and assembly.</title>
        <authorList>
            <person name="Du Z."/>
        </authorList>
    </citation>
    <scope>NUCLEOTIDE SEQUENCE [LARGE SCALE GENOMIC DNA]</scope>
    <source>
        <strain evidence="4">YNYX2018</strain>
        <tissue evidence="4">Adults</tissue>
    </source>
</reference>
<name>A0A835CTP8_APHGI</name>
<dbReference type="EMBL" id="JACMRX010000002">
    <property type="protein sequence ID" value="KAF7995284.1"/>
    <property type="molecule type" value="Genomic_DNA"/>
</dbReference>
<sequence>MIKYVLRILGESCFGQVWKSKAININDKKGTSIVAVKTLKENATERERIDLAQKLKVMKTLEPHPNVVRLIGCCTEREQMLVILEYLSGGKPQSFLHEGATSLCGLIAKLTTGCNINGTIIGYIPQGLKKLSLTHCSLTSKGISQLSHVFNLNRTITTSLNYLNISDNNIKDDINNLCNYLRQPNTFTYLDIGGVNATLELIFNALQNEGLKNLLLCLACNENTNELELDMSGNNLGSMGAHILESCIHGVRSLSSLDISESNMVVDIGKVITAIGENKSIKHL</sequence>
<dbReference type="PANTHER" id="PTHR24416">
    <property type="entry name" value="TYROSINE-PROTEIN KINASE RECEPTOR"/>
    <property type="match status" value="1"/>
</dbReference>
<dbReference type="InterPro" id="IPR011009">
    <property type="entry name" value="Kinase-like_dom_sf"/>
</dbReference>
<keyword evidence="5" id="KW-1185">Reference proteome</keyword>
<dbReference type="Pfam" id="PF07714">
    <property type="entry name" value="PK_Tyr_Ser-Thr"/>
    <property type="match status" value="1"/>
</dbReference>
<keyword evidence="1" id="KW-0433">Leucine-rich repeat</keyword>
<dbReference type="Gene3D" id="3.30.200.20">
    <property type="entry name" value="Phosphorylase Kinase, domain 1"/>
    <property type="match status" value="1"/>
</dbReference>
<dbReference type="SUPFAM" id="SSF52047">
    <property type="entry name" value="RNI-like"/>
    <property type="match status" value="1"/>
</dbReference>
<dbReference type="Proteomes" id="UP000639338">
    <property type="component" value="Unassembled WGS sequence"/>
</dbReference>
<dbReference type="InterPro" id="IPR001245">
    <property type="entry name" value="Ser-Thr/Tyr_kinase_cat_dom"/>
</dbReference>
<organism evidence="4 5">
    <name type="scientific">Aphidius gifuensis</name>
    <name type="common">Parasitoid wasp</name>
    <dbReference type="NCBI Taxonomy" id="684658"/>
    <lineage>
        <taxon>Eukaryota</taxon>
        <taxon>Metazoa</taxon>
        <taxon>Ecdysozoa</taxon>
        <taxon>Arthropoda</taxon>
        <taxon>Hexapoda</taxon>
        <taxon>Insecta</taxon>
        <taxon>Pterygota</taxon>
        <taxon>Neoptera</taxon>
        <taxon>Endopterygota</taxon>
        <taxon>Hymenoptera</taxon>
        <taxon>Apocrita</taxon>
        <taxon>Ichneumonoidea</taxon>
        <taxon>Braconidae</taxon>
        <taxon>Aphidiinae</taxon>
        <taxon>Aphidius</taxon>
    </lineage>
</organism>
<dbReference type="SMART" id="SM00219">
    <property type="entry name" value="TyrKc"/>
    <property type="match status" value="1"/>
</dbReference>
<comment type="caution">
    <text evidence="4">The sequence shown here is derived from an EMBL/GenBank/DDBJ whole genome shotgun (WGS) entry which is preliminary data.</text>
</comment>
<dbReference type="InterPro" id="IPR001611">
    <property type="entry name" value="Leu-rich_rpt"/>
</dbReference>
<accession>A0A835CTP8</accession>